<dbReference type="AlphaFoldDB" id="A0A2V2ZWD7"/>
<dbReference type="InterPro" id="IPR030395">
    <property type="entry name" value="GP_PDE_dom"/>
</dbReference>
<evidence type="ECO:0000313" key="4">
    <source>
        <dbReference type="Proteomes" id="UP000247150"/>
    </source>
</evidence>
<dbReference type="OrthoDB" id="384721at2"/>
<dbReference type="CDD" id="cd08561">
    <property type="entry name" value="GDPD_cytoplasmic_ScUgpQ2_like"/>
    <property type="match status" value="1"/>
</dbReference>
<evidence type="ECO:0000256" key="1">
    <source>
        <dbReference type="SAM" id="Phobius"/>
    </source>
</evidence>
<feature type="domain" description="GP-PDE" evidence="2">
    <location>
        <begin position="47"/>
        <end position="302"/>
    </location>
</feature>
<keyword evidence="1" id="KW-0812">Transmembrane</keyword>
<organism evidence="3 4">
    <name type="scientific">Cytobacillus oceanisediminis</name>
    <dbReference type="NCBI Taxonomy" id="665099"/>
    <lineage>
        <taxon>Bacteria</taxon>
        <taxon>Bacillati</taxon>
        <taxon>Bacillota</taxon>
        <taxon>Bacilli</taxon>
        <taxon>Bacillales</taxon>
        <taxon>Bacillaceae</taxon>
        <taxon>Cytobacillus</taxon>
    </lineage>
</organism>
<dbReference type="PANTHER" id="PTHR46211">
    <property type="entry name" value="GLYCEROPHOSPHORYL DIESTER PHOSPHODIESTERASE"/>
    <property type="match status" value="1"/>
</dbReference>
<dbReference type="SUPFAM" id="SSF51695">
    <property type="entry name" value="PLC-like phosphodiesterases"/>
    <property type="match status" value="1"/>
</dbReference>
<evidence type="ECO:0000259" key="2">
    <source>
        <dbReference type="PROSITE" id="PS51704"/>
    </source>
</evidence>
<accession>A0A2V2ZWD7</accession>
<dbReference type="InterPro" id="IPR017946">
    <property type="entry name" value="PLC-like_Pdiesterase_TIM-brl"/>
</dbReference>
<sequence length="307" mass="34303">MPQLQIRKTKTYKALMMIVAFAAALSVIQFLPAEKREEKPFFESERPMVIAHQGGELLAPSNTMSAFQGAVDMGVDALEFDIHITKDGHLVAIHDPTVDRVTNGTGPVEELTLEEIQGLDAGYDFEDLNGEKSYRGKGAYIPTVDEIFTAFPDMKMVIEIKDDIPANRLEEAAGNLWTLIEKHGTEDQVLVAAFDQKIVDTFAEVSHGKTALGGGRQEIKNFVVMHTLFLRNFYTPSVDAFQIPVSEGKIDLTAKKYINGAHRRGIDVHYWTIDDKETMEKLIRKGADGIITNRPDVMLELLEEMGY</sequence>
<dbReference type="GO" id="GO:0006629">
    <property type="term" value="P:lipid metabolic process"/>
    <property type="evidence" value="ECO:0007669"/>
    <property type="project" value="InterPro"/>
</dbReference>
<evidence type="ECO:0000313" key="3">
    <source>
        <dbReference type="EMBL" id="PWW28773.1"/>
    </source>
</evidence>
<dbReference type="PANTHER" id="PTHR46211:SF1">
    <property type="entry name" value="GLYCEROPHOSPHODIESTER PHOSPHODIESTERASE, CYTOPLASMIC"/>
    <property type="match status" value="1"/>
</dbReference>
<reference evidence="3 4" key="1">
    <citation type="submission" date="2018-05" db="EMBL/GenBank/DDBJ databases">
        <title>Freshwater and sediment microbial communities from various areas in North America, analyzing microbe dynamics in response to fracking.</title>
        <authorList>
            <person name="Lamendella R."/>
        </authorList>
    </citation>
    <scope>NUCLEOTIDE SEQUENCE [LARGE SCALE GENOMIC DNA]</scope>
    <source>
        <strain evidence="3 4">15_TX</strain>
    </source>
</reference>
<proteinExistence type="predicted"/>
<comment type="caution">
    <text evidence="3">The sequence shown here is derived from an EMBL/GenBank/DDBJ whole genome shotgun (WGS) entry which is preliminary data.</text>
</comment>
<dbReference type="Gene3D" id="3.20.20.190">
    <property type="entry name" value="Phosphatidylinositol (PI) phosphodiesterase"/>
    <property type="match status" value="1"/>
</dbReference>
<dbReference type="Pfam" id="PF03009">
    <property type="entry name" value="GDPD"/>
    <property type="match status" value="1"/>
</dbReference>
<feature type="transmembrane region" description="Helical" evidence="1">
    <location>
        <begin position="12"/>
        <end position="31"/>
    </location>
</feature>
<keyword evidence="1" id="KW-1133">Transmembrane helix</keyword>
<dbReference type="GO" id="GO:0008081">
    <property type="term" value="F:phosphoric diester hydrolase activity"/>
    <property type="evidence" value="ECO:0007669"/>
    <property type="project" value="InterPro"/>
</dbReference>
<dbReference type="PROSITE" id="PS51704">
    <property type="entry name" value="GP_PDE"/>
    <property type="match status" value="1"/>
</dbReference>
<keyword evidence="1" id="KW-0472">Membrane</keyword>
<dbReference type="EMBL" id="QGTW01000005">
    <property type="protein sequence ID" value="PWW28773.1"/>
    <property type="molecule type" value="Genomic_DNA"/>
</dbReference>
<dbReference type="RefSeq" id="WP_110064824.1">
    <property type="nucleotide sequence ID" value="NZ_QGTW01000005.1"/>
</dbReference>
<gene>
    <name evidence="3" type="ORF">DFO73_1058</name>
</gene>
<protein>
    <submittedName>
        <fullName evidence="3">Glycerophosphoryl diester phosphodiesterase</fullName>
    </submittedName>
</protein>
<name>A0A2V2ZWD7_9BACI</name>
<dbReference type="Proteomes" id="UP000247150">
    <property type="component" value="Unassembled WGS sequence"/>
</dbReference>